<feature type="non-terminal residue" evidence="1">
    <location>
        <position position="40"/>
    </location>
</feature>
<sequence>MEKILSFFMACSLLVASDLDVSAAINASYGNSYDFYTFSE</sequence>
<protein>
    <submittedName>
        <fullName evidence="1">Uncharacterized protein</fullName>
    </submittedName>
</protein>
<organism evidence="1">
    <name type="scientific">marine metagenome</name>
    <dbReference type="NCBI Taxonomy" id="408172"/>
    <lineage>
        <taxon>unclassified sequences</taxon>
        <taxon>metagenomes</taxon>
        <taxon>ecological metagenomes</taxon>
    </lineage>
</organism>
<gene>
    <name evidence="1" type="ORF">METZ01_LOCUS418305</name>
</gene>
<accession>A0A382X5B8</accession>
<proteinExistence type="predicted"/>
<evidence type="ECO:0000313" key="1">
    <source>
        <dbReference type="EMBL" id="SVD65451.1"/>
    </source>
</evidence>
<name>A0A382X5B8_9ZZZZ</name>
<dbReference type="EMBL" id="UINC01164542">
    <property type="protein sequence ID" value="SVD65451.1"/>
    <property type="molecule type" value="Genomic_DNA"/>
</dbReference>
<reference evidence="1" key="1">
    <citation type="submission" date="2018-05" db="EMBL/GenBank/DDBJ databases">
        <authorList>
            <person name="Lanie J.A."/>
            <person name="Ng W.-L."/>
            <person name="Kazmierczak K.M."/>
            <person name="Andrzejewski T.M."/>
            <person name="Davidsen T.M."/>
            <person name="Wayne K.J."/>
            <person name="Tettelin H."/>
            <person name="Glass J.I."/>
            <person name="Rusch D."/>
            <person name="Podicherti R."/>
            <person name="Tsui H.-C.T."/>
            <person name="Winkler M.E."/>
        </authorList>
    </citation>
    <scope>NUCLEOTIDE SEQUENCE</scope>
</reference>
<dbReference type="AlphaFoldDB" id="A0A382X5B8"/>